<dbReference type="PANTHER" id="PTHR44520:SF2">
    <property type="entry name" value="RESPONSE REGULATOR RCP1"/>
    <property type="match status" value="1"/>
</dbReference>
<keyword evidence="4" id="KW-1185">Reference proteome</keyword>
<dbReference type="PANTHER" id="PTHR44520">
    <property type="entry name" value="RESPONSE REGULATOR RCP1-RELATED"/>
    <property type="match status" value="1"/>
</dbReference>
<feature type="modified residue" description="4-aspartylphosphate" evidence="1">
    <location>
        <position position="61"/>
    </location>
</feature>
<protein>
    <submittedName>
        <fullName evidence="3">Two-component system response regulator</fullName>
    </submittedName>
</protein>
<evidence type="ECO:0000313" key="3">
    <source>
        <dbReference type="EMBL" id="MBB3839898.1"/>
    </source>
</evidence>
<dbReference type="Pfam" id="PF00072">
    <property type="entry name" value="Response_reg"/>
    <property type="match status" value="1"/>
</dbReference>
<dbReference type="Proteomes" id="UP000541352">
    <property type="component" value="Unassembled WGS sequence"/>
</dbReference>
<gene>
    <name evidence="3" type="ORF">FHS57_003909</name>
</gene>
<dbReference type="RefSeq" id="WP_183976534.1">
    <property type="nucleotide sequence ID" value="NZ_JACIBY010000008.1"/>
</dbReference>
<dbReference type="SMART" id="SM00448">
    <property type="entry name" value="REC"/>
    <property type="match status" value="1"/>
</dbReference>
<evidence type="ECO:0000259" key="2">
    <source>
        <dbReference type="PROSITE" id="PS50110"/>
    </source>
</evidence>
<dbReference type="InterPro" id="IPR001789">
    <property type="entry name" value="Sig_transdc_resp-reg_receiver"/>
</dbReference>
<feature type="domain" description="Response regulatory" evidence="2">
    <location>
        <begin position="6"/>
        <end position="128"/>
    </location>
</feature>
<sequence>MNKAITILICDDDEDDVYLLKSVMEECGIKNPIVYAKNGLEAIANLNSPALQNRIGLVLLDLNMPKMDGREVLKAVKSDGLLRRIPIVILTTSSASEDIDNCYSMGANCFITKPASYENFNDTVKTLLKFWTQLSRLPVGAN</sequence>
<dbReference type="CDD" id="cd17557">
    <property type="entry name" value="REC_Rcp-like"/>
    <property type="match status" value="1"/>
</dbReference>
<dbReference type="EMBL" id="JACIBY010000008">
    <property type="protein sequence ID" value="MBB3839898.1"/>
    <property type="molecule type" value="Genomic_DNA"/>
</dbReference>
<evidence type="ECO:0000313" key="4">
    <source>
        <dbReference type="Proteomes" id="UP000541352"/>
    </source>
</evidence>
<dbReference type="Gene3D" id="3.40.50.2300">
    <property type="match status" value="1"/>
</dbReference>
<dbReference type="GO" id="GO:0000160">
    <property type="term" value="P:phosphorelay signal transduction system"/>
    <property type="evidence" value="ECO:0007669"/>
    <property type="project" value="InterPro"/>
</dbReference>
<accession>A0A7W5ZM71</accession>
<keyword evidence="1" id="KW-0597">Phosphoprotein</keyword>
<dbReference type="InterPro" id="IPR011006">
    <property type="entry name" value="CheY-like_superfamily"/>
</dbReference>
<dbReference type="AlphaFoldDB" id="A0A7W5ZM71"/>
<organism evidence="3 4">
    <name type="scientific">Runella defluvii</name>
    <dbReference type="NCBI Taxonomy" id="370973"/>
    <lineage>
        <taxon>Bacteria</taxon>
        <taxon>Pseudomonadati</taxon>
        <taxon>Bacteroidota</taxon>
        <taxon>Cytophagia</taxon>
        <taxon>Cytophagales</taxon>
        <taxon>Spirosomataceae</taxon>
        <taxon>Runella</taxon>
    </lineage>
</organism>
<proteinExistence type="predicted"/>
<reference evidence="3 4" key="1">
    <citation type="submission" date="2020-08" db="EMBL/GenBank/DDBJ databases">
        <title>Genomic Encyclopedia of Type Strains, Phase IV (KMG-IV): sequencing the most valuable type-strain genomes for metagenomic binning, comparative biology and taxonomic classification.</title>
        <authorList>
            <person name="Goeker M."/>
        </authorList>
    </citation>
    <scope>NUCLEOTIDE SEQUENCE [LARGE SCALE GENOMIC DNA]</scope>
    <source>
        <strain evidence="3 4">DSM 17976</strain>
    </source>
</reference>
<name>A0A7W5ZM71_9BACT</name>
<dbReference type="PROSITE" id="PS50110">
    <property type="entry name" value="RESPONSE_REGULATORY"/>
    <property type="match status" value="1"/>
</dbReference>
<evidence type="ECO:0000256" key="1">
    <source>
        <dbReference type="PROSITE-ProRule" id="PRU00169"/>
    </source>
</evidence>
<dbReference type="SUPFAM" id="SSF52172">
    <property type="entry name" value="CheY-like"/>
    <property type="match status" value="1"/>
</dbReference>
<dbReference type="InterPro" id="IPR052893">
    <property type="entry name" value="TCS_response_regulator"/>
</dbReference>
<comment type="caution">
    <text evidence="3">The sequence shown here is derived from an EMBL/GenBank/DDBJ whole genome shotgun (WGS) entry which is preliminary data.</text>
</comment>